<dbReference type="GO" id="GO:0016747">
    <property type="term" value="F:acyltransferase activity, transferring groups other than amino-acyl groups"/>
    <property type="evidence" value="ECO:0007669"/>
    <property type="project" value="InterPro"/>
</dbReference>
<dbReference type="AlphaFoldDB" id="A0A382P869"/>
<evidence type="ECO:0000313" key="2">
    <source>
        <dbReference type="EMBL" id="SVC69456.1"/>
    </source>
</evidence>
<gene>
    <name evidence="2" type="ORF">METZ01_LOCUS322310</name>
</gene>
<feature type="domain" description="N-acetyltransferase" evidence="1">
    <location>
        <begin position="60"/>
        <end position="209"/>
    </location>
</feature>
<reference evidence="2" key="1">
    <citation type="submission" date="2018-05" db="EMBL/GenBank/DDBJ databases">
        <authorList>
            <person name="Lanie J.A."/>
            <person name="Ng W.-L."/>
            <person name="Kazmierczak K.M."/>
            <person name="Andrzejewski T.M."/>
            <person name="Davidsen T.M."/>
            <person name="Wayne K.J."/>
            <person name="Tettelin H."/>
            <person name="Glass J.I."/>
            <person name="Rusch D."/>
            <person name="Podicherti R."/>
            <person name="Tsui H.-C.T."/>
            <person name="Winkler M.E."/>
        </authorList>
    </citation>
    <scope>NUCLEOTIDE SEQUENCE</scope>
</reference>
<proteinExistence type="predicted"/>
<name>A0A382P869_9ZZZZ</name>
<sequence>MDLLPANGELVERYAGEIAELVWSTGPISYEYHFFDRKLFDAVVLGSWTTGGSLFSADATTLALEGEQLAGICIAMPGPEFRSRGALLASVWSGLLESGECSTDEVQGVLKRSERASWMNPVIYSDTYYVHAIAVKPEFQGRRIGYRLIDHAISFGRQNGFRKFQLDVLSDNPAVEFYRAIGLKLLAETRTPEPCEFGVPTEYRMGMKL</sequence>
<dbReference type="Pfam" id="PF00583">
    <property type="entry name" value="Acetyltransf_1"/>
    <property type="match status" value="1"/>
</dbReference>
<dbReference type="PROSITE" id="PS51186">
    <property type="entry name" value="GNAT"/>
    <property type="match status" value="1"/>
</dbReference>
<dbReference type="EMBL" id="UINC01105490">
    <property type="protein sequence ID" value="SVC69456.1"/>
    <property type="molecule type" value="Genomic_DNA"/>
</dbReference>
<dbReference type="InterPro" id="IPR016181">
    <property type="entry name" value="Acyl_CoA_acyltransferase"/>
</dbReference>
<accession>A0A382P869</accession>
<dbReference type="Gene3D" id="3.40.630.30">
    <property type="match status" value="1"/>
</dbReference>
<evidence type="ECO:0000259" key="1">
    <source>
        <dbReference type="PROSITE" id="PS51186"/>
    </source>
</evidence>
<protein>
    <recommendedName>
        <fullName evidence="1">N-acetyltransferase domain-containing protein</fullName>
    </recommendedName>
</protein>
<dbReference type="SUPFAM" id="SSF55729">
    <property type="entry name" value="Acyl-CoA N-acyltransferases (Nat)"/>
    <property type="match status" value="1"/>
</dbReference>
<organism evidence="2">
    <name type="scientific">marine metagenome</name>
    <dbReference type="NCBI Taxonomy" id="408172"/>
    <lineage>
        <taxon>unclassified sequences</taxon>
        <taxon>metagenomes</taxon>
        <taxon>ecological metagenomes</taxon>
    </lineage>
</organism>
<dbReference type="InterPro" id="IPR000182">
    <property type="entry name" value="GNAT_dom"/>
</dbReference>
<dbReference type="CDD" id="cd04301">
    <property type="entry name" value="NAT_SF"/>
    <property type="match status" value="1"/>
</dbReference>